<organism evidence="2 3">
    <name type="scientific">Orchesella cincta</name>
    <name type="common">Springtail</name>
    <name type="synonym">Podura cincta</name>
    <dbReference type="NCBI Taxonomy" id="48709"/>
    <lineage>
        <taxon>Eukaryota</taxon>
        <taxon>Metazoa</taxon>
        <taxon>Ecdysozoa</taxon>
        <taxon>Arthropoda</taxon>
        <taxon>Hexapoda</taxon>
        <taxon>Collembola</taxon>
        <taxon>Entomobryomorpha</taxon>
        <taxon>Entomobryoidea</taxon>
        <taxon>Orchesellidae</taxon>
        <taxon>Orchesellinae</taxon>
        <taxon>Orchesella</taxon>
    </lineage>
</organism>
<evidence type="ECO:0000313" key="3">
    <source>
        <dbReference type="Proteomes" id="UP000094527"/>
    </source>
</evidence>
<feature type="transmembrane region" description="Helical" evidence="1">
    <location>
        <begin position="105"/>
        <end position="130"/>
    </location>
</feature>
<sequence length="355" mass="41489">MAFLSVMGGEVKRILLPSFLAAIVGPPLLNILKSFTFLQNYPIKVKHDQLRMLPLTMGMDVQYLLRSTGYYWEHLLIFLSCVYALITLVEFLYDRKRKSYSHTPLLSMGHQMFVCAFIPHVALIVMRNVYFMHEHWNYTSSAFMRQLVVVVWHNVGLVAKMRLAMHALAVFKKLDRGPLEKEALLLLVTPIVTAMILPFLTFASSLLAPLNMEKLELDQWLYSDETKGFNEQLVVVLFEWYDVTAINGYYDLNWLCFFGFLATILWLCSWKETTSSDDGSFSNVFHKNMLKLLCLTAPFFMKSTLPKYHYLLWWDNHVDRSGYTFWCVQIYLHLFALISRVRLLQHIFSSFRPQA</sequence>
<feature type="transmembrane region" description="Helical" evidence="1">
    <location>
        <begin position="252"/>
        <end position="270"/>
    </location>
</feature>
<dbReference type="EMBL" id="LJIJ01000373">
    <property type="protein sequence ID" value="ODM98209.1"/>
    <property type="molecule type" value="Genomic_DNA"/>
</dbReference>
<feature type="transmembrane region" description="Helical" evidence="1">
    <location>
        <begin position="75"/>
        <end position="93"/>
    </location>
</feature>
<keyword evidence="1" id="KW-0472">Membrane</keyword>
<keyword evidence="3" id="KW-1185">Reference proteome</keyword>
<keyword evidence="1" id="KW-1133">Transmembrane helix</keyword>
<reference evidence="2 3" key="1">
    <citation type="journal article" date="2016" name="Genome Biol. Evol.">
        <title>Gene Family Evolution Reflects Adaptation to Soil Environmental Stressors in the Genome of the Collembolan Orchesella cincta.</title>
        <authorList>
            <person name="Faddeeva-Vakhrusheva A."/>
            <person name="Derks M.F."/>
            <person name="Anvar S.Y."/>
            <person name="Agamennone V."/>
            <person name="Suring W."/>
            <person name="Smit S."/>
            <person name="van Straalen N.M."/>
            <person name="Roelofs D."/>
        </authorList>
    </citation>
    <scope>NUCLEOTIDE SEQUENCE [LARGE SCALE GENOMIC DNA]</scope>
    <source>
        <tissue evidence="2">Mixed pool</tissue>
    </source>
</reference>
<protein>
    <recommendedName>
        <fullName evidence="4">Transmembrane protein</fullName>
    </recommendedName>
</protein>
<feature type="transmembrane region" description="Helical" evidence="1">
    <location>
        <begin position="14"/>
        <end position="32"/>
    </location>
</feature>
<feature type="transmembrane region" description="Helical" evidence="1">
    <location>
        <begin position="183"/>
        <end position="208"/>
    </location>
</feature>
<keyword evidence="1" id="KW-0812">Transmembrane</keyword>
<dbReference type="Proteomes" id="UP000094527">
    <property type="component" value="Unassembled WGS sequence"/>
</dbReference>
<evidence type="ECO:0000256" key="1">
    <source>
        <dbReference type="SAM" id="Phobius"/>
    </source>
</evidence>
<feature type="transmembrane region" description="Helical" evidence="1">
    <location>
        <begin position="150"/>
        <end position="171"/>
    </location>
</feature>
<feature type="transmembrane region" description="Helical" evidence="1">
    <location>
        <begin position="323"/>
        <end position="343"/>
    </location>
</feature>
<comment type="caution">
    <text evidence="2">The sequence shown here is derived from an EMBL/GenBank/DDBJ whole genome shotgun (WGS) entry which is preliminary data.</text>
</comment>
<dbReference type="AlphaFoldDB" id="A0A1D2MYU1"/>
<name>A0A1D2MYU1_ORCCI</name>
<accession>A0A1D2MYU1</accession>
<feature type="transmembrane region" description="Helical" evidence="1">
    <location>
        <begin position="290"/>
        <end position="311"/>
    </location>
</feature>
<evidence type="ECO:0008006" key="4">
    <source>
        <dbReference type="Google" id="ProtNLM"/>
    </source>
</evidence>
<proteinExistence type="predicted"/>
<gene>
    <name evidence="2" type="ORF">Ocin01_08464</name>
</gene>
<evidence type="ECO:0000313" key="2">
    <source>
        <dbReference type="EMBL" id="ODM98209.1"/>
    </source>
</evidence>